<feature type="signal peptide" evidence="2">
    <location>
        <begin position="1"/>
        <end position="36"/>
    </location>
</feature>
<sequence>MSRSSGRASNGFPLLTFMSRVLVLPFQSFFFDSVLANTSSRSVTWTSSLPPPMPPEATGLAVHGQQYEKQQGNITVILRPCTLGTHDPQREEISIDRQQHQFVDRPSQKTLIDPTDPSTVSCELPPIDTSIRTSIDIRSRDMVATLILVRAENGDLHDQDGHLRNPACQRSSHWCRPTPREEHQLMESDEQRSIPVVQHRSTVHAESVASCKIVRIMTHEEFAAKHPHPPKPFRMKNIDRYHEQAADRQRDSTGDRQSPPCADRRAPLTYRLQLPKIDVARLRGTRVQSINRTRILLD</sequence>
<dbReference type="EMBL" id="QGKW02001940">
    <property type="protein sequence ID" value="KAF2558644.1"/>
    <property type="molecule type" value="Genomic_DNA"/>
</dbReference>
<feature type="compositionally biased region" description="Basic and acidic residues" evidence="1">
    <location>
        <begin position="244"/>
        <end position="254"/>
    </location>
</feature>
<evidence type="ECO:0000256" key="2">
    <source>
        <dbReference type="SAM" id="SignalP"/>
    </source>
</evidence>
<evidence type="ECO:0000313" key="4">
    <source>
        <dbReference type="Proteomes" id="UP000712281"/>
    </source>
</evidence>
<feature type="chain" id="PRO_5035948235" evidence="2">
    <location>
        <begin position="37"/>
        <end position="298"/>
    </location>
</feature>
<dbReference type="AlphaFoldDB" id="A0A8S9HMQ0"/>
<protein>
    <submittedName>
        <fullName evidence="3">Uncharacterized protein</fullName>
    </submittedName>
</protein>
<comment type="caution">
    <text evidence="3">The sequence shown here is derived from an EMBL/GenBank/DDBJ whole genome shotgun (WGS) entry which is preliminary data.</text>
</comment>
<accession>A0A8S9HMQ0</accession>
<evidence type="ECO:0000313" key="3">
    <source>
        <dbReference type="EMBL" id="KAF2558644.1"/>
    </source>
</evidence>
<feature type="region of interest" description="Disordered" evidence="1">
    <location>
        <begin position="244"/>
        <end position="267"/>
    </location>
</feature>
<keyword evidence="2" id="KW-0732">Signal</keyword>
<gene>
    <name evidence="3" type="ORF">F2Q68_00016129</name>
</gene>
<dbReference type="Proteomes" id="UP000712281">
    <property type="component" value="Unassembled WGS sequence"/>
</dbReference>
<proteinExistence type="predicted"/>
<reference evidence="3" key="1">
    <citation type="submission" date="2019-12" db="EMBL/GenBank/DDBJ databases">
        <title>Genome sequencing and annotation of Brassica cretica.</title>
        <authorList>
            <person name="Studholme D.J."/>
            <person name="Sarris P.F."/>
        </authorList>
    </citation>
    <scope>NUCLEOTIDE SEQUENCE</scope>
    <source>
        <strain evidence="3">PFS-001/15</strain>
        <tissue evidence="3">Leaf</tissue>
    </source>
</reference>
<name>A0A8S9HMQ0_BRACR</name>
<evidence type="ECO:0000256" key="1">
    <source>
        <dbReference type="SAM" id="MobiDB-lite"/>
    </source>
</evidence>
<organism evidence="3 4">
    <name type="scientific">Brassica cretica</name>
    <name type="common">Mustard</name>
    <dbReference type="NCBI Taxonomy" id="69181"/>
    <lineage>
        <taxon>Eukaryota</taxon>
        <taxon>Viridiplantae</taxon>
        <taxon>Streptophyta</taxon>
        <taxon>Embryophyta</taxon>
        <taxon>Tracheophyta</taxon>
        <taxon>Spermatophyta</taxon>
        <taxon>Magnoliopsida</taxon>
        <taxon>eudicotyledons</taxon>
        <taxon>Gunneridae</taxon>
        <taxon>Pentapetalae</taxon>
        <taxon>rosids</taxon>
        <taxon>malvids</taxon>
        <taxon>Brassicales</taxon>
        <taxon>Brassicaceae</taxon>
        <taxon>Brassiceae</taxon>
        <taxon>Brassica</taxon>
    </lineage>
</organism>